<dbReference type="AlphaFoldDB" id="A0A6A4XWP4"/>
<evidence type="ECO:0000259" key="2">
    <source>
        <dbReference type="PROSITE" id="PS50003"/>
    </source>
</evidence>
<evidence type="ECO:0000256" key="1">
    <source>
        <dbReference type="ARBA" id="ARBA00022553"/>
    </source>
</evidence>
<dbReference type="SMART" id="SM00233">
    <property type="entry name" value="PH"/>
    <property type="match status" value="2"/>
</dbReference>
<dbReference type="GO" id="GO:0005769">
    <property type="term" value="C:early endosome"/>
    <property type="evidence" value="ECO:0007669"/>
    <property type="project" value="TreeGrafter"/>
</dbReference>
<dbReference type="PANTHER" id="PTHR22902">
    <property type="entry name" value="SESQUIPEDALIAN"/>
    <property type="match status" value="1"/>
</dbReference>
<dbReference type="GO" id="GO:0001881">
    <property type="term" value="P:receptor recycling"/>
    <property type="evidence" value="ECO:0007669"/>
    <property type="project" value="TreeGrafter"/>
</dbReference>
<reference evidence="4" key="1">
    <citation type="submission" date="2019-06" db="EMBL/GenBank/DDBJ databases">
        <title>Genomics analysis of Aphanomyces spp. identifies a new class of oomycete effector associated with host adaptation.</title>
        <authorList>
            <person name="Gaulin E."/>
        </authorList>
    </citation>
    <scope>NUCLEOTIDE SEQUENCE</scope>
    <source>
        <strain evidence="4">CBS 578.67</strain>
    </source>
</reference>
<organism evidence="4">
    <name type="scientific">Aphanomyces stellatus</name>
    <dbReference type="NCBI Taxonomy" id="120398"/>
    <lineage>
        <taxon>Eukaryota</taxon>
        <taxon>Sar</taxon>
        <taxon>Stramenopiles</taxon>
        <taxon>Oomycota</taxon>
        <taxon>Saprolegniomycetes</taxon>
        <taxon>Saprolegniales</taxon>
        <taxon>Verrucalvaceae</taxon>
        <taxon>Aphanomyces</taxon>
    </lineage>
</organism>
<comment type="caution">
    <text evidence="4">The sequence shown here is derived from an EMBL/GenBank/DDBJ whole genome shotgun (WGS) entry which is preliminary data.</text>
</comment>
<dbReference type="InterPro" id="IPR011993">
    <property type="entry name" value="PH-like_dom_sf"/>
</dbReference>
<dbReference type="GO" id="GO:0007032">
    <property type="term" value="P:endosome organization"/>
    <property type="evidence" value="ECO:0007669"/>
    <property type="project" value="TreeGrafter"/>
</dbReference>
<dbReference type="GO" id="GO:0055037">
    <property type="term" value="C:recycling endosome"/>
    <property type="evidence" value="ECO:0007669"/>
    <property type="project" value="TreeGrafter"/>
</dbReference>
<dbReference type="PROSITE" id="PS50003">
    <property type="entry name" value="PH_DOMAIN"/>
    <property type="match status" value="2"/>
</dbReference>
<proteinExistence type="predicted"/>
<dbReference type="GO" id="GO:0042147">
    <property type="term" value="P:retrograde transport, endosome to Golgi"/>
    <property type="evidence" value="ECO:0007669"/>
    <property type="project" value="TreeGrafter"/>
</dbReference>
<name>A0A6A4XWP4_9STRA</name>
<keyword evidence="1" id="KW-0597">Phosphoprotein</keyword>
<dbReference type="Pfam" id="PF00169">
    <property type="entry name" value="PH"/>
    <property type="match status" value="1"/>
</dbReference>
<dbReference type="GO" id="GO:0005802">
    <property type="term" value="C:trans-Golgi network"/>
    <property type="evidence" value="ECO:0007669"/>
    <property type="project" value="TreeGrafter"/>
</dbReference>
<protein>
    <recommendedName>
        <fullName evidence="5">PH domain-containing protein</fullName>
    </recommendedName>
</protein>
<dbReference type="OrthoDB" id="2157866at2759"/>
<dbReference type="EMBL" id="VJMH01006939">
    <property type="protein sequence ID" value="KAF0687301.1"/>
    <property type="molecule type" value="Genomic_DNA"/>
</dbReference>
<dbReference type="SMART" id="SM00228">
    <property type="entry name" value="PDZ"/>
    <property type="match status" value="1"/>
</dbReference>
<dbReference type="InterPro" id="IPR001849">
    <property type="entry name" value="PH_domain"/>
</dbReference>
<feature type="domain" description="PDZ" evidence="3">
    <location>
        <begin position="226"/>
        <end position="312"/>
    </location>
</feature>
<dbReference type="InterPro" id="IPR045188">
    <property type="entry name" value="Boi1/Boi2-like"/>
</dbReference>
<dbReference type="PANTHER" id="PTHR22902:SF27">
    <property type="entry name" value="PLECKSTRIN HOMOLOGY DOMAIN-CONTAINING FAMILY A MEMBER 3"/>
    <property type="match status" value="1"/>
</dbReference>
<feature type="non-terminal residue" evidence="4">
    <location>
        <position position="547"/>
    </location>
</feature>
<evidence type="ECO:0000313" key="4">
    <source>
        <dbReference type="EMBL" id="KAF0687301.1"/>
    </source>
</evidence>
<dbReference type="Gene3D" id="2.30.29.30">
    <property type="entry name" value="Pleckstrin-homology domain (PH domain)/Phosphotyrosine-binding domain (PTB)"/>
    <property type="match status" value="2"/>
</dbReference>
<dbReference type="GO" id="GO:0005829">
    <property type="term" value="C:cytosol"/>
    <property type="evidence" value="ECO:0007669"/>
    <property type="project" value="GOC"/>
</dbReference>
<feature type="domain" description="PH" evidence="2">
    <location>
        <begin position="320"/>
        <end position="425"/>
    </location>
</feature>
<evidence type="ECO:0000259" key="3">
    <source>
        <dbReference type="PROSITE" id="PS50106"/>
    </source>
</evidence>
<gene>
    <name evidence="4" type="ORF">As57867_020875</name>
</gene>
<dbReference type="InterPro" id="IPR001478">
    <property type="entry name" value="PDZ"/>
</dbReference>
<sequence>MTELDEENAYEKLSREVHQAQITGAIHQDWLENPCGFLLKPDFKRKMQKMGAGGKKLIQNSLRSLRIHMPGSTYRQRWFVLDGMMLRYFRSKSDEQELGSIHLTSVNAVLPSGIADAPEHALDLVCADRIYTVAATTREDMVRWATVLTLVLRGEYQPKLMQRRESLVIRGSSVIPPHSRVSFIRQPSQIAPTAFQPVLAAFDEEMEEREHEMDETIRAMSVREKIITVTFDTPGSLHLLLQSTMDDAIVVKGFREPADGGVGLAEATGAIKVGDVLVCIQDHAFSNLAFDAAVAEIHAASRPLTLRFSRLEVPAAKHQQRVAQGWVLAKEPATTRCRMRLLQLQGAMVYLYKPGMHNGHQDRPCVTISLDDVTDIRAVHDKRKTPGDAKEFGLTLEGHTQLLTFYVSRPAELWHWMDLLKNAPLFEKKKSTSLVATTIPVHPIMVIEQPPKRPTIVLEGVNVLKMGDLNPDFEVRTLVLHSYGKLAIFKDNDVRVGTLRCEAIQDISLSKSKADDHWYLELIAQLPSTTTGHQFRREVVLKFDSEQ</sequence>
<evidence type="ECO:0008006" key="5">
    <source>
        <dbReference type="Google" id="ProtNLM"/>
    </source>
</evidence>
<dbReference type="SUPFAM" id="SSF50729">
    <property type="entry name" value="PH domain-like"/>
    <property type="match status" value="2"/>
</dbReference>
<accession>A0A6A4XWP4</accession>
<feature type="domain" description="PH" evidence="2">
    <location>
        <begin position="60"/>
        <end position="153"/>
    </location>
</feature>
<dbReference type="PROSITE" id="PS50106">
    <property type="entry name" value="PDZ"/>
    <property type="match status" value="1"/>
</dbReference>